<evidence type="ECO:0000259" key="3">
    <source>
        <dbReference type="Pfam" id="PF18914"/>
    </source>
</evidence>
<evidence type="ECO:0000313" key="4">
    <source>
        <dbReference type="EMBL" id="XBH19147.1"/>
    </source>
</evidence>
<dbReference type="Pfam" id="PF18914">
    <property type="entry name" value="DUF5666"/>
    <property type="match status" value="1"/>
</dbReference>
<feature type="signal peptide" evidence="2">
    <location>
        <begin position="1"/>
        <end position="23"/>
    </location>
</feature>
<keyword evidence="2" id="KW-0732">Signal</keyword>
<dbReference type="RefSeq" id="WP_348264362.1">
    <property type="nucleotide sequence ID" value="NZ_CP121196.1"/>
</dbReference>
<dbReference type="InterPro" id="IPR043724">
    <property type="entry name" value="DUF5666"/>
</dbReference>
<feature type="chain" id="PRO_5044020184" evidence="2">
    <location>
        <begin position="24"/>
        <end position="261"/>
    </location>
</feature>
<organism evidence="4">
    <name type="scientific">Telmatobacter sp. DSM 110680</name>
    <dbReference type="NCBI Taxonomy" id="3036704"/>
    <lineage>
        <taxon>Bacteria</taxon>
        <taxon>Pseudomonadati</taxon>
        <taxon>Acidobacteriota</taxon>
        <taxon>Terriglobia</taxon>
        <taxon>Terriglobales</taxon>
        <taxon>Acidobacteriaceae</taxon>
        <taxon>Telmatobacter</taxon>
    </lineage>
</organism>
<gene>
    <name evidence="4" type="ORF">P8935_07460</name>
</gene>
<proteinExistence type="predicted"/>
<feature type="compositionally biased region" description="Gly residues" evidence="1">
    <location>
        <begin position="50"/>
        <end position="59"/>
    </location>
</feature>
<feature type="domain" description="DUF5666" evidence="3">
    <location>
        <begin position="179"/>
        <end position="244"/>
    </location>
</feature>
<dbReference type="EMBL" id="CP121196">
    <property type="protein sequence ID" value="XBH19147.1"/>
    <property type="molecule type" value="Genomic_DNA"/>
</dbReference>
<feature type="region of interest" description="Disordered" evidence="1">
    <location>
        <begin position="26"/>
        <end position="59"/>
    </location>
</feature>
<sequence>MKGSYVSLALLLSFGVSSFVAVAQDTGAPQNPSQANPAKSAQGRSPGQRGNRGGWGGGIMGRGVLGTVTEITPEHFTVKTENGELYTIHYSVNTRIMKGNGGGFRRGQGGNNDGEFQPPPTPTPIKAGDIKVGDAIGATGEMDANTKSVGAIAIVQIDPERAKEMREMQANYGKTWLMGKVTSINEVKVTLQGGPDNATHTFVADENTTFRKRRDPITLGDIQIGDMIRTEGSVKNGAFLATSVAVMVPPRQRDDDSAPPQ</sequence>
<protein>
    <submittedName>
        <fullName evidence="4">DUF5666 domain-containing protein</fullName>
    </submittedName>
</protein>
<dbReference type="AlphaFoldDB" id="A0AAU7DLX4"/>
<evidence type="ECO:0000256" key="2">
    <source>
        <dbReference type="SAM" id="SignalP"/>
    </source>
</evidence>
<feature type="region of interest" description="Disordered" evidence="1">
    <location>
        <begin position="105"/>
        <end position="127"/>
    </location>
</feature>
<reference evidence="4" key="1">
    <citation type="submission" date="2023-03" db="EMBL/GenBank/DDBJ databases">
        <title>Edaphobacter sp.</title>
        <authorList>
            <person name="Huber K.J."/>
            <person name="Papendorf J."/>
            <person name="Pilke C."/>
            <person name="Bunk B."/>
            <person name="Sproeer C."/>
            <person name="Pester M."/>
        </authorList>
    </citation>
    <scope>NUCLEOTIDE SEQUENCE</scope>
    <source>
        <strain evidence="4">DSM 110680</strain>
    </source>
</reference>
<evidence type="ECO:0000256" key="1">
    <source>
        <dbReference type="SAM" id="MobiDB-lite"/>
    </source>
</evidence>
<accession>A0AAU7DLX4</accession>
<feature type="compositionally biased region" description="Polar residues" evidence="1">
    <location>
        <begin position="27"/>
        <end position="45"/>
    </location>
</feature>
<name>A0AAU7DLX4_9BACT</name>